<dbReference type="PANTHER" id="PTHR13696:SF52">
    <property type="entry name" value="PARA FAMILY PROTEIN CT_582"/>
    <property type="match status" value="1"/>
</dbReference>
<dbReference type="AlphaFoldDB" id="A0A4R5A7Z9"/>
<dbReference type="OrthoDB" id="345269at2"/>
<protein>
    <submittedName>
        <fullName evidence="2">ParA family protein</fullName>
    </submittedName>
</protein>
<evidence type="ECO:0000313" key="3">
    <source>
        <dbReference type="Proteomes" id="UP000295217"/>
    </source>
</evidence>
<dbReference type="SUPFAM" id="SSF52540">
    <property type="entry name" value="P-loop containing nucleoside triphosphate hydrolases"/>
    <property type="match status" value="1"/>
</dbReference>
<evidence type="ECO:0000313" key="2">
    <source>
        <dbReference type="EMBL" id="TDD65762.1"/>
    </source>
</evidence>
<dbReference type="PANTHER" id="PTHR13696">
    <property type="entry name" value="P-LOOP CONTAINING NUCLEOSIDE TRIPHOSPHATE HYDROLASE"/>
    <property type="match status" value="1"/>
</dbReference>
<keyword evidence="3" id="KW-1185">Reference proteome</keyword>
<dbReference type="Gene3D" id="3.40.50.300">
    <property type="entry name" value="P-loop containing nucleotide triphosphate hydrolases"/>
    <property type="match status" value="1"/>
</dbReference>
<dbReference type="CDD" id="cd02042">
    <property type="entry name" value="ParAB_family"/>
    <property type="match status" value="1"/>
</dbReference>
<reference evidence="2 3" key="1">
    <citation type="submission" date="2019-02" db="EMBL/GenBank/DDBJ databases">
        <title>Draft genome sequences of novel Actinobacteria.</title>
        <authorList>
            <person name="Sahin N."/>
            <person name="Ay H."/>
            <person name="Saygin H."/>
        </authorList>
    </citation>
    <scope>NUCLEOTIDE SEQUENCE [LARGE SCALE GENOMIC DNA]</scope>
    <source>
        <strain evidence="2 3">8K307</strain>
    </source>
</reference>
<comment type="caution">
    <text evidence="2">The sequence shown here is derived from an EMBL/GenBank/DDBJ whole genome shotgun (WGS) entry which is preliminary data.</text>
</comment>
<feature type="domain" description="AAA" evidence="1">
    <location>
        <begin position="22"/>
        <end position="193"/>
    </location>
</feature>
<dbReference type="InterPro" id="IPR050678">
    <property type="entry name" value="DNA_Partitioning_ATPase"/>
</dbReference>
<proteinExistence type="predicted"/>
<sequence length="284" mass="29626">MGSALRTETPGVSSWETHRVPVVSVLSLKGGVGKTTVTLGLAGAAAAQKLRCVVVDLDPQANATTVLAPDGVQFTANDILTGDRPVAIGDALAVSGWGEPVRVLAGEPALERRNHPPDGHPGRHHVRAALAGLRDADLVLIDCPPSLAELTRNALAASDTALIVTEATAFALAGAQQALDAVDAVRSAHNLRLRPAGIVVNRFRVGAAEHRFRLDELIAAYRDLVIDPVLPERSAVTRAQGAGVPIQRWPSPGAREVSRVFAGYLTLLTTARTGAGPFSKGASR</sequence>
<dbReference type="InterPro" id="IPR027417">
    <property type="entry name" value="P-loop_NTPase"/>
</dbReference>
<dbReference type="Pfam" id="PF13614">
    <property type="entry name" value="AAA_31"/>
    <property type="match status" value="1"/>
</dbReference>
<accession>A0A4R5A7Z9</accession>
<name>A0A4R5A7Z9_9ACTN</name>
<dbReference type="Proteomes" id="UP000295217">
    <property type="component" value="Unassembled WGS sequence"/>
</dbReference>
<organism evidence="2 3">
    <name type="scientific">Jiangella aurantiaca</name>
    <dbReference type="NCBI Taxonomy" id="2530373"/>
    <lineage>
        <taxon>Bacteria</taxon>
        <taxon>Bacillati</taxon>
        <taxon>Actinomycetota</taxon>
        <taxon>Actinomycetes</taxon>
        <taxon>Jiangellales</taxon>
        <taxon>Jiangellaceae</taxon>
        <taxon>Jiangella</taxon>
    </lineage>
</organism>
<dbReference type="InterPro" id="IPR025669">
    <property type="entry name" value="AAA_dom"/>
</dbReference>
<gene>
    <name evidence="2" type="ORF">E1262_24100</name>
</gene>
<evidence type="ECO:0000259" key="1">
    <source>
        <dbReference type="Pfam" id="PF13614"/>
    </source>
</evidence>
<dbReference type="EMBL" id="SMLB01000047">
    <property type="protein sequence ID" value="TDD65762.1"/>
    <property type="molecule type" value="Genomic_DNA"/>
</dbReference>